<dbReference type="PANTHER" id="PTHR38325:SF1">
    <property type="entry name" value="GENE, 17455-RELATED"/>
    <property type="match status" value="1"/>
</dbReference>
<sequence>MNITVSVNSTESLFTNASTILPATSLPPTLPAPLPTIIVVLCLFLLFASCAAFMAVCRTSAQSGDPEGGCGPGEPLPCSPALSSEPQLRLWKRLGSVRRSFTSSFRRPPPCRPDRGASFSASPLPPHLTVPCLFDTHSDRARPDLLPDPCATEILAIACLNS</sequence>
<evidence type="ECO:0000256" key="1">
    <source>
        <dbReference type="SAM" id="MobiDB-lite"/>
    </source>
</evidence>
<keyword evidence="2" id="KW-1133">Transmembrane helix</keyword>
<dbReference type="AlphaFoldDB" id="A0AAD7TBV9"/>
<gene>
    <name evidence="3" type="ORF">AAFF_G00137930</name>
</gene>
<keyword evidence="2" id="KW-0472">Membrane</keyword>
<keyword evidence="2" id="KW-0812">Transmembrane</keyword>
<feature type="region of interest" description="Disordered" evidence="1">
    <location>
        <begin position="64"/>
        <end position="84"/>
    </location>
</feature>
<keyword evidence="4" id="KW-1185">Reference proteome</keyword>
<evidence type="ECO:0000313" key="4">
    <source>
        <dbReference type="Proteomes" id="UP001221898"/>
    </source>
</evidence>
<protein>
    <submittedName>
        <fullName evidence="3">Uncharacterized protein</fullName>
    </submittedName>
</protein>
<comment type="caution">
    <text evidence="3">The sequence shown here is derived from an EMBL/GenBank/DDBJ whole genome shotgun (WGS) entry which is preliminary data.</text>
</comment>
<evidence type="ECO:0000313" key="3">
    <source>
        <dbReference type="EMBL" id="KAJ8418084.1"/>
    </source>
</evidence>
<name>A0AAD7TBV9_9TELE</name>
<feature type="transmembrane region" description="Helical" evidence="2">
    <location>
        <begin position="34"/>
        <end position="56"/>
    </location>
</feature>
<evidence type="ECO:0000256" key="2">
    <source>
        <dbReference type="SAM" id="Phobius"/>
    </source>
</evidence>
<reference evidence="3" key="1">
    <citation type="journal article" date="2023" name="Science">
        <title>Genome structures resolve the early diversification of teleost fishes.</title>
        <authorList>
            <person name="Parey E."/>
            <person name="Louis A."/>
            <person name="Montfort J."/>
            <person name="Bouchez O."/>
            <person name="Roques C."/>
            <person name="Iampietro C."/>
            <person name="Lluch J."/>
            <person name="Castinel A."/>
            <person name="Donnadieu C."/>
            <person name="Desvignes T."/>
            <person name="Floi Bucao C."/>
            <person name="Jouanno E."/>
            <person name="Wen M."/>
            <person name="Mejri S."/>
            <person name="Dirks R."/>
            <person name="Jansen H."/>
            <person name="Henkel C."/>
            <person name="Chen W.J."/>
            <person name="Zahm M."/>
            <person name="Cabau C."/>
            <person name="Klopp C."/>
            <person name="Thompson A.W."/>
            <person name="Robinson-Rechavi M."/>
            <person name="Braasch I."/>
            <person name="Lecointre G."/>
            <person name="Bobe J."/>
            <person name="Postlethwait J.H."/>
            <person name="Berthelot C."/>
            <person name="Roest Crollius H."/>
            <person name="Guiguen Y."/>
        </authorList>
    </citation>
    <scope>NUCLEOTIDE SEQUENCE</scope>
    <source>
        <strain evidence="3">NC1722</strain>
    </source>
</reference>
<dbReference type="Proteomes" id="UP001221898">
    <property type="component" value="Unassembled WGS sequence"/>
</dbReference>
<dbReference type="EMBL" id="JAINUG010000002">
    <property type="protein sequence ID" value="KAJ8418084.1"/>
    <property type="molecule type" value="Genomic_DNA"/>
</dbReference>
<dbReference type="InterPro" id="IPR039954">
    <property type="entry name" value="DUF5527"/>
</dbReference>
<dbReference type="Pfam" id="PF17665">
    <property type="entry name" value="DUF5527"/>
    <property type="match status" value="1"/>
</dbReference>
<accession>A0AAD7TBV9</accession>
<dbReference type="PANTHER" id="PTHR38325">
    <property type="entry name" value="MCG55969"/>
    <property type="match status" value="1"/>
</dbReference>
<proteinExistence type="predicted"/>
<organism evidence="3 4">
    <name type="scientific">Aldrovandia affinis</name>
    <dbReference type="NCBI Taxonomy" id="143900"/>
    <lineage>
        <taxon>Eukaryota</taxon>
        <taxon>Metazoa</taxon>
        <taxon>Chordata</taxon>
        <taxon>Craniata</taxon>
        <taxon>Vertebrata</taxon>
        <taxon>Euteleostomi</taxon>
        <taxon>Actinopterygii</taxon>
        <taxon>Neopterygii</taxon>
        <taxon>Teleostei</taxon>
        <taxon>Notacanthiformes</taxon>
        <taxon>Halosauridae</taxon>
        <taxon>Aldrovandia</taxon>
    </lineage>
</organism>